<evidence type="ECO:0000256" key="2">
    <source>
        <dbReference type="SAM" id="Phobius"/>
    </source>
</evidence>
<feature type="transmembrane region" description="Helical" evidence="2">
    <location>
        <begin position="6"/>
        <end position="28"/>
    </location>
</feature>
<name>A0AA38XTD5_9EURO</name>
<sequence>MVGLYLFVRTVLPVLLGSAVAIVGARVINARLSRLPRREILLPDQSLLPSAAAQRRYRRMLRRRPGLKRFTRPPKVPRSWIWLAALAFIGTVSLTVYLMPDGPRFQVMVESVVGYPSTVIEVQVPAGHEQLLLDAWAPVLQQSARPISMRYRQTRTGNPVEVHGVLPVQVRRQGRLLQVATARPMDAAALREALRACSASSDIALNIQPRTVAPWREWGWQPLPARLTNQRLNRAAASPPTCCPPGSGNGAHALPPAAAPPPSATP</sequence>
<dbReference type="AlphaFoldDB" id="A0AA38XTD5"/>
<feature type="transmembrane region" description="Helical" evidence="2">
    <location>
        <begin position="79"/>
        <end position="99"/>
    </location>
</feature>
<keyword evidence="2" id="KW-0472">Membrane</keyword>
<accession>A0AA38XTD5</accession>
<feature type="region of interest" description="Disordered" evidence="1">
    <location>
        <begin position="235"/>
        <end position="266"/>
    </location>
</feature>
<gene>
    <name evidence="3" type="ORF">H2204_011844</name>
</gene>
<feature type="compositionally biased region" description="Pro residues" evidence="1">
    <location>
        <begin position="257"/>
        <end position="266"/>
    </location>
</feature>
<reference evidence="3" key="1">
    <citation type="submission" date="2022-10" db="EMBL/GenBank/DDBJ databases">
        <title>Culturing micro-colonial fungi from biological soil crusts in the Mojave desert and describing Neophaeococcomyces mojavensis, and introducing the new genera and species Taxawa tesnikishii.</title>
        <authorList>
            <person name="Kurbessoian T."/>
            <person name="Stajich J.E."/>
        </authorList>
    </citation>
    <scope>NUCLEOTIDE SEQUENCE</scope>
    <source>
        <strain evidence="3">TK_35</strain>
    </source>
</reference>
<organism evidence="3">
    <name type="scientific">Knufia peltigerae</name>
    <dbReference type="NCBI Taxonomy" id="1002370"/>
    <lineage>
        <taxon>Eukaryota</taxon>
        <taxon>Fungi</taxon>
        <taxon>Dikarya</taxon>
        <taxon>Ascomycota</taxon>
        <taxon>Pezizomycotina</taxon>
        <taxon>Eurotiomycetes</taxon>
        <taxon>Chaetothyriomycetidae</taxon>
        <taxon>Chaetothyriales</taxon>
        <taxon>Trichomeriaceae</taxon>
        <taxon>Knufia</taxon>
    </lineage>
</organism>
<comment type="caution">
    <text evidence="3">The sequence shown here is derived from an EMBL/GenBank/DDBJ whole genome shotgun (WGS) entry which is preliminary data.</text>
</comment>
<keyword evidence="2" id="KW-1133">Transmembrane helix</keyword>
<proteinExistence type="predicted"/>
<evidence type="ECO:0000313" key="3">
    <source>
        <dbReference type="EMBL" id="KAJ9621409.1"/>
    </source>
</evidence>
<protein>
    <submittedName>
        <fullName evidence="3">Uncharacterized protein</fullName>
    </submittedName>
</protein>
<keyword evidence="2" id="KW-0812">Transmembrane</keyword>
<evidence type="ECO:0000256" key="1">
    <source>
        <dbReference type="SAM" id="MobiDB-lite"/>
    </source>
</evidence>
<dbReference type="EMBL" id="JAPDRN010000114">
    <property type="protein sequence ID" value="KAJ9621409.1"/>
    <property type="molecule type" value="Genomic_DNA"/>
</dbReference>